<feature type="transmembrane region" description="Helical" evidence="2">
    <location>
        <begin position="59"/>
        <end position="82"/>
    </location>
</feature>
<dbReference type="RefSeq" id="WP_110858382.1">
    <property type="nucleotide sequence ID" value="NZ_LS991949.1"/>
</dbReference>
<dbReference type="Proteomes" id="UP000247715">
    <property type="component" value="Unassembled WGS sequence"/>
</dbReference>
<dbReference type="EMBL" id="QKLP01000009">
    <property type="protein sequence ID" value="PYF42578.1"/>
    <property type="molecule type" value="Genomic_DNA"/>
</dbReference>
<keyword evidence="2" id="KW-1133">Transmembrane helix</keyword>
<organism evidence="3 4">
    <name type="scientific">Metamycoplasma alkalescens</name>
    <dbReference type="NCBI Taxonomy" id="45363"/>
    <lineage>
        <taxon>Bacteria</taxon>
        <taxon>Bacillati</taxon>
        <taxon>Mycoplasmatota</taxon>
        <taxon>Mycoplasmoidales</taxon>
        <taxon>Metamycoplasmataceae</taxon>
        <taxon>Metamycoplasma</taxon>
    </lineage>
</organism>
<feature type="region of interest" description="Disordered" evidence="1">
    <location>
        <begin position="194"/>
        <end position="243"/>
    </location>
</feature>
<evidence type="ECO:0000313" key="3">
    <source>
        <dbReference type="EMBL" id="PYF42578.1"/>
    </source>
</evidence>
<feature type="transmembrane region" description="Helical" evidence="2">
    <location>
        <begin position="16"/>
        <end position="38"/>
    </location>
</feature>
<gene>
    <name evidence="3" type="ORF">BCF88_1096</name>
</gene>
<evidence type="ECO:0000256" key="2">
    <source>
        <dbReference type="SAM" id="Phobius"/>
    </source>
</evidence>
<feature type="compositionally biased region" description="Basic and acidic residues" evidence="1">
    <location>
        <begin position="194"/>
        <end position="210"/>
    </location>
</feature>
<protein>
    <submittedName>
        <fullName evidence="3">Uncharacterized protein</fullName>
    </submittedName>
</protein>
<dbReference type="AlphaFoldDB" id="A0A318U4K7"/>
<feature type="compositionally biased region" description="Basic and acidic residues" evidence="1">
    <location>
        <begin position="131"/>
        <end position="149"/>
    </location>
</feature>
<sequence>MKTAVLSKKGIALKHFINISFLIIFALAPFGWTFIVFLRNKQTNSNQTFLEYLHSNWKSLVLSLFIFQFAFSFSWFIAFSVLKNQFFQDSVSSKPYPRHFKLFNFLVQEEKTINVTSEQKKQQQTTPTPSTKKDIVSPESPKPIDKEITNLHPTNQQENVLIDKTNQPKNNQELNKDIQNTQFKTSLKDSKLEIKSSDIEVDKSLEKDNSIETPSKSTPEYYSYSITSNPSTKKELSLPSSES</sequence>
<keyword evidence="2" id="KW-0812">Transmembrane</keyword>
<proteinExistence type="predicted"/>
<accession>A0A318U4K7</accession>
<reference evidence="3 4" key="1">
    <citation type="submission" date="2018-06" db="EMBL/GenBank/DDBJ databases">
        <title>Genomic Encyclopedia of Archaeal and Bacterial Type Strains, Phase II (KMG-II): from individual species to whole genera.</title>
        <authorList>
            <person name="Goeker M."/>
        </authorList>
    </citation>
    <scope>NUCLEOTIDE SEQUENCE [LARGE SCALE GENOMIC DNA]</scope>
    <source>
        <strain evidence="3 4">ATCC 29103</strain>
    </source>
</reference>
<feature type="region of interest" description="Disordered" evidence="1">
    <location>
        <begin position="116"/>
        <end position="181"/>
    </location>
</feature>
<feature type="compositionally biased region" description="Polar residues" evidence="1">
    <location>
        <begin position="211"/>
        <end position="231"/>
    </location>
</feature>
<evidence type="ECO:0000256" key="1">
    <source>
        <dbReference type="SAM" id="MobiDB-lite"/>
    </source>
</evidence>
<keyword evidence="2" id="KW-0472">Membrane</keyword>
<name>A0A318U4K7_9BACT</name>
<evidence type="ECO:0000313" key="4">
    <source>
        <dbReference type="Proteomes" id="UP000247715"/>
    </source>
</evidence>
<comment type="caution">
    <text evidence="3">The sequence shown here is derived from an EMBL/GenBank/DDBJ whole genome shotgun (WGS) entry which is preliminary data.</text>
</comment>
<feature type="compositionally biased region" description="Polar residues" evidence="1">
    <location>
        <begin position="151"/>
        <end position="181"/>
    </location>
</feature>